<proteinExistence type="predicted"/>
<reference evidence="1 2" key="1">
    <citation type="journal article" date="2018" name="Front. Plant Sci.">
        <title>Red Clover (Trifolium pratense) and Zigzag Clover (T. medium) - A Picture of Genomic Similarities and Differences.</title>
        <authorList>
            <person name="Dluhosova J."/>
            <person name="Istvanek J."/>
            <person name="Nedelnik J."/>
            <person name="Repkova J."/>
        </authorList>
    </citation>
    <scope>NUCLEOTIDE SEQUENCE [LARGE SCALE GENOMIC DNA]</scope>
    <source>
        <strain evidence="2">cv. 10/8</strain>
        <tissue evidence="1">Leaf</tissue>
    </source>
</reference>
<dbReference type="AlphaFoldDB" id="A0A392T8Y9"/>
<accession>A0A392T8Y9</accession>
<dbReference type="EMBL" id="LXQA010515460">
    <property type="protein sequence ID" value="MCI56630.1"/>
    <property type="molecule type" value="Genomic_DNA"/>
</dbReference>
<evidence type="ECO:0000313" key="2">
    <source>
        <dbReference type="Proteomes" id="UP000265520"/>
    </source>
</evidence>
<comment type="caution">
    <text evidence="1">The sequence shown here is derived from an EMBL/GenBank/DDBJ whole genome shotgun (WGS) entry which is preliminary data.</text>
</comment>
<keyword evidence="2" id="KW-1185">Reference proteome</keyword>
<organism evidence="1 2">
    <name type="scientific">Trifolium medium</name>
    <dbReference type="NCBI Taxonomy" id="97028"/>
    <lineage>
        <taxon>Eukaryota</taxon>
        <taxon>Viridiplantae</taxon>
        <taxon>Streptophyta</taxon>
        <taxon>Embryophyta</taxon>
        <taxon>Tracheophyta</taxon>
        <taxon>Spermatophyta</taxon>
        <taxon>Magnoliopsida</taxon>
        <taxon>eudicotyledons</taxon>
        <taxon>Gunneridae</taxon>
        <taxon>Pentapetalae</taxon>
        <taxon>rosids</taxon>
        <taxon>fabids</taxon>
        <taxon>Fabales</taxon>
        <taxon>Fabaceae</taxon>
        <taxon>Papilionoideae</taxon>
        <taxon>50 kb inversion clade</taxon>
        <taxon>NPAAA clade</taxon>
        <taxon>Hologalegina</taxon>
        <taxon>IRL clade</taxon>
        <taxon>Trifolieae</taxon>
        <taxon>Trifolium</taxon>
    </lineage>
</organism>
<evidence type="ECO:0000313" key="1">
    <source>
        <dbReference type="EMBL" id="MCI56630.1"/>
    </source>
</evidence>
<name>A0A392T8Y9_9FABA</name>
<protein>
    <submittedName>
        <fullName evidence="1">Uncharacterized protein</fullName>
    </submittedName>
</protein>
<dbReference type="Proteomes" id="UP000265520">
    <property type="component" value="Unassembled WGS sequence"/>
</dbReference>
<sequence>MASSSYDHAKSDLALSFLLFALNGQLLNTHLQAVSTTAPPVTTHHHQYM</sequence>